<keyword evidence="1" id="KW-0732">Signal</keyword>
<organism evidence="3 4">
    <name type="scientific">Flavobacterium kingsejongi</name>
    <dbReference type="NCBI Taxonomy" id="1678728"/>
    <lineage>
        <taxon>Bacteria</taxon>
        <taxon>Pseudomonadati</taxon>
        <taxon>Bacteroidota</taxon>
        <taxon>Flavobacteriia</taxon>
        <taxon>Flavobacteriales</taxon>
        <taxon>Flavobacteriaceae</taxon>
        <taxon>Flavobacterium</taxon>
    </lineage>
</organism>
<dbReference type="SUPFAM" id="SSF52821">
    <property type="entry name" value="Rhodanese/Cell cycle control phosphatase"/>
    <property type="match status" value="1"/>
</dbReference>
<dbReference type="InterPro" id="IPR036873">
    <property type="entry name" value="Rhodanese-like_dom_sf"/>
</dbReference>
<dbReference type="SMART" id="SM00450">
    <property type="entry name" value="RHOD"/>
    <property type="match status" value="1"/>
</dbReference>
<dbReference type="Proteomes" id="UP000244677">
    <property type="component" value="Chromosome"/>
</dbReference>
<dbReference type="PANTHER" id="PTHR43031">
    <property type="entry name" value="FAD-DEPENDENT OXIDOREDUCTASE"/>
    <property type="match status" value="1"/>
</dbReference>
<feature type="signal peptide" evidence="1">
    <location>
        <begin position="1"/>
        <end position="22"/>
    </location>
</feature>
<dbReference type="PROSITE" id="PS51257">
    <property type="entry name" value="PROKAR_LIPOPROTEIN"/>
    <property type="match status" value="1"/>
</dbReference>
<dbReference type="OrthoDB" id="9808735at2"/>
<dbReference type="PROSITE" id="PS50206">
    <property type="entry name" value="RHODANESE_3"/>
    <property type="match status" value="1"/>
</dbReference>
<dbReference type="RefSeq" id="WP_108735487.1">
    <property type="nucleotide sequence ID" value="NZ_CP020919.1"/>
</dbReference>
<keyword evidence="4" id="KW-1185">Reference proteome</keyword>
<reference evidence="3 4" key="1">
    <citation type="submission" date="2017-04" db="EMBL/GenBank/DDBJ databases">
        <title>Complete genome sequence of Flavobacterium kingsejong AJ004.</title>
        <authorList>
            <person name="Lee P.C."/>
        </authorList>
    </citation>
    <scope>NUCLEOTIDE SEQUENCE [LARGE SCALE GENOMIC DNA]</scope>
    <source>
        <strain evidence="3 4">AJ004</strain>
    </source>
</reference>
<dbReference type="InterPro" id="IPR001763">
    <property type="entry name" value="Rhodanese-like_dom"/>
</dbReference>
<dbReference type="PANTHER" id="PTHR43031:SF16">
    <property type="entry name" value="OXIDOREDUCTASE"/>
    <property type="match status" value="1"/>
</dbReference>
<evidence type="ECO:0000256" key="1">
    <source>
        <dbReference type="SAM" id="SignalP"/>
    </source>
</evidence>
<protein>
    <recommendedName>
        <fullName evidence="2">Rhodanese domain-containing protein</fullName>
    </recommendedName>
</protein>
<feature type="chain" id="PRO_5015565789" description="Rhodanese domain-containing protein" evidence="1">
    <location>
        <begin position="23"/>
        <end position="129"/>
    </location>
</feature>
<dbReference type="EMBL" id="CP020919">
    <property type="protein sequence ID" value="AWG23815.1"/>
    <property type="molecule type" value="Genomic_DNA"/>
</dbReference>
<accession>A0A2S1LJ54</accession>
<gene>
    <name evidence="3" type="ORF">FK004_00530</name>
</gene>
<dbReference type="InterPro" id="IPR050229">
    <property type="entry name" value="GlpE_sulfurtransferase"/>
</dbReference>
<proteinExistence type="predicted"/>
<name>A0A2S1LJ54_9FLAO</name>
<dbReference type="Pfam" id="PF00581">
    <property type="entry name" value="Rhodanese"/>
    <property type="match status" value="1"/>
</dbReference>
<dbReference type="Gene3D" id="3.40.250.10">
    <property type="entry name" value="Rhodanese-like domain"/>
    <property type="match status" value="1"/>
</dbReference>
<sequence>MKTKVYCLLVILMSLTACQSQTKETAVLVPAQEFYQQTNNNKVQLVDVRTPKEFSQGHLKNAQNIHLYDQDFKKRITTLDKSQPVYVYCKAGSRSAEAVEIMKASGFKTIVELDGGADAWKEAGKPLEQ</sequence>
<dbReference type="AlphaFoldDB" id="A0A2S1LJ54"/>
<evidence type="ECO:0000259" key="2">
    <source>
        <dbReference type="PROSITE" id="PS50206"/>
    </source>
</evidence>
<dbReference type="CDD" id="cd00158">
    <property type="entry name" value="RHOD"/>
    <property type="match status" value="1"/>
</dbReference>
<feature type="domain" description="Rhodanese" evidence="2">
    <location>
        <begin position="39"/>
        <end position="129"/>
    </location>
</feature>
<dbReference type="KEGG" id="fki:FK004_00530"/>
<evidence type="ECO:0000313" key="3">
    <source>
        <dbReference type="EMBL" id="AWG23815.1"/>
    </source>
</evidence>
<evidence type="ECO:0000313" key="4">
    <source>
        <dbReference type="Proteomes" id="UP000244677"/>
    </source>
</evidence>